<dbReference type="PANTHER" id="PTHR31935:SF1">
    <property type="entry name" value="COILED-COIL DOMAIN-CONTAINING PROTEIN 13"/>
    <property type="match status" value="1"/>
</dbReference>
<keyword evidence="1" id="KW-0175">Coiled coil</keyword>
<sequence>MKPASTSERNETKTPDTFDLTEKVGYDDFLQESLPEEIIFPEELNRFLRDKIRDLSSENGCLRRALEECEEKLQSHIRKANSQVTLSSGLAGEIAASKIVELSKKCREQTAEVEVLKTRCKTLESKLAEDEKELRKNSENLEVVRRTSRSDSRSDEIKRPLTIEEEMKNREEQIKTLQDKLQQVSSKLYESKNTCTSLRQELNKAQKLLCSEVGENVTISSLSSHQSGWRGRAEQIQQLHQRIAELQMKLSESDGTCRGTASGTTTTSTADKRQITNLRNMEKERRQRAEESARELRQMSVALEASRRKQDAAKARIKVLENDLTNAKQSVALLNEKRSHDDQLIQALNGRLKTVEDKFRERERETLVAKERAENECVKMSDEVKRLQASNEHLRRIIDERETEIDALRNESGCKGDGKFLPLSRGSKSISPAGTSRSRTNGDYNEYVTLGLAAEAERERLMELVAVLNRRLDEERFATDGIAVKKKTLEKLLLLLLGFHLFVFIIEPHSRHRRKIQETLRMERSKLARLETKLQRMELDRFGLSKVNSGYKSRSLKSSTISGGSREEIANDETRFKMELLEEECLALKTRLATVQRDKAADLATYKQMLDQARKTFQDAYRFIPSI</sequence>
<gene>
    <name evidence="4" type="primary">LOC107225895</name>
</gene>
<dbReference type="PANTHER" id="PTHR31935">
    <property type="entry name" value="COILED-COIL DOMAIN-CONTAINING PROTEIN 13"/>
    <property type="match status" value="1"/>
</dbReference>
<evidence type="ECO:0000256" key="2">
    <source>
        <dbReference type="SAM" id="MobiDB-lite"/>
    </source>
</evidence>
<name>A0ABM3FUR4_NEOLC</name>
<evidence type="ECO:0000313" key="3">
    <source>
        <dbReference type="Proteomes" id="UP000829291"/>
    </source>
</evidence>
<dbReference type="GeneID" id="107225895"/>
<evidence type="ECO:0000256" key="1">
    <source>
        <dbReference type="SAM" id="Coils"/>
    </source>
</evidence>
<accession>A0ABM3FUR4</accession>
<feature type="region of interest" description="Disordered" evidence="2">
    <location>
        <begin position="1"/>
        <end position="20"/>
    </location>
</feature>
<protein>
    <submittedName>
        <fullName evidence="4">Coiled-coil domain-containing protein 13</fullName>
    </submittedName>
</protein>
<feature type="coiled-coil region" evidence="1">
    <location>
        <begin position="52"/>
        <end position="187"/>
    </location>
</feature>
<proteinExistence type="predicted"/>
<feature type="coiled-coil region" evidence="1">
    <location>
        <begin position="236"/>
        <end position="411"/>
    </location>
</feature>
<evidence type="ECO:0000313" key="4">
    <source>
        <dbReference type="RefSeq" id="XP_046591754.1"/>
    </source>
</evidence>
<feature type="compositionally biased region" description="Basic and acidic residues" evidence="2">
    <location>
        <begin position="8"/>
        <end position="20"/>
    </location>
</feature>
<organism evidence="3 4">
    <name type="scientific">Neodiprion lecontei</name>
    <name type="common">Redheaded pine sawfly</name>
    <dbReference type="NCBI Taxonomy" id="441921"/>
    <lineage>
        <taxon>Eukaryota</taxon>
        <taxon>Metazoa</taxon>
        <taxon>Ecdysozoa</taxon>
        <taxon>Arthropoda</taxon>
        <taxon>Hexapoda</taxon>
        <taxon>Insecta</taxon>
        <taxon>Pterygota</taxon>
        <taxon>Neoptera</taxon>
        <taxon>Endopterygota</taxon>
        <taxon>Hymenoptera</taxon>
        <taxon>Tenthredinoidea</taxon>
        <taxon>Diprionidae</taxon>
        <taxon>Diprioninae</taxon>
        <taxon>Neodiprion</taxon>
    </lineage>
</organism>
<dbReference type="Proteomes" id="UP000829291">
    <property type="component" value="Chromosome 3"/>
</dbReference>
<feature type="coiled-coil region" evidence="1">
    <location>
        <begin position="513"/>
        <end position="540"/>
    </location>
</feature>
<reference evidence="4" key="1">
    <citation type="submission" date="2025-08" db="UniProtKB">
        <authorList>
            <consortium name="RefSeq"/>
        </authorList>
    </citation>
    <scope>IDENTIFICATION</scope>
    <source>
        <tissue evidence="4">Thorax and Abdomen</tissue>
    </source>
</reference>
<keyword evidence="3" id="KW-1185">Reference proteome</keyword>
<dbReference type="RefSeq" id="XP_046591754.1">
    <property type="nucleotide sequence ID" value="XM_046735798.1"/>
</dbReference>
<dbReference type="InterPro" id="IPR038929">
    <property type="entry name" value="CCDC13"/>
</dbReference>